<dbReference type="FunFam" id="3.40.50.720:FF:000594">
    <property type="entry name" value="Short-chain oxidoreductase"/>
    <property type="match status" value="1"/>
</dbReference>
<dbReference type="InterPro" id="IPR036291">
    <property type="entry name" value="NAD(P)-bd_dom_sf"/>
</dbReference>
<sequence length="308" mass="31984">MSSFGAQTTAAEVVEGLDLKGLRVVVTGGASGIGYETVRALAGAGAEVVLSARTVEQAEAAASGLREVTGGSIAGAAIDLTDLASIDAFVAGWDGPLDVLVANAGVMASPLMRTRYGWELQLATNHLGHFALAEGLHAALTTSGHARIVSVSSVAHVNGDVDLADLNFERRAYDPWEAYSQSKTANILFALEAASRWERDGIIVNSLNPGRISSTNLGRYVTPVPASFDPAGSTGVSIKDIPQGAATSVMLAVSPLIGSTTGRYFEDCRVADAFHPGIRRGIAPYATNPRHAAALWEATESLLKIARG</sequence>
<dbReference type="InterPro" id="IPR002347">
    <property type="entry name" value="SDR_fam"/>
</dbReference>
<dbReference type="PANTHER" id="PTHR24320:SF148">
    <property type="entry name" value="NAD(P)-BINDING ROSSMANN-FOLD SUPERFAMILY PROTEIN"/>
    <property type="match status" value="1"/>
</dbReference>
<keyword evidence="2" id="KW-0560">Oxidoreductase</keyword>
<dbReference type="EMBL" id="VYSA01000002">
    <property type="protein sequence ID" value="KAA9107992.1"/>
    <property type="molecule type" value="Genomic_DNA"/>
</dbReference>
<dbReference type="PANTHER" id="PTHR24320">
    <property type="entry name" value="RETINOL DEHYDROGENASE"/>
    <property type="match status" value="1"/>
</dbReference>
<evidence type="ECO:0000313" key="4">
    <source>
        <dbReference type="EMBL" id="KAA9107992.1"/>
    </source>
</evidence>
<organism evidence="4 5">
    <name type="scientific">Microbacterium rhizomatis</name>
    <dbReference type="NCBI Taxonomy" id="1631477"/>
    <lineage>
        <taxon>Bacteria</taxon>
        <taxon>Bacillati</taxon>
        <taxon>Actinomycetota</taxon>
        <taxon>Actinomycetes</taxon>
        <taxon>Micrococcales</taxon>
        <taxon>Microbacteriaceae</taxon>
        <taxon>Microbacterium</taxon>
    </lineage>
</organism>
<dbReference type="GO" id="GO:0016491">
    <property type="term" value="F:oxidoreductase activity"/>
    <property type="evidence" value="ECO:0007669"/>
    <property type="project" value="UniProtKB-KW"/>
</dbReference>
<gene>
    <name evidence="4" type="ORF">F6B43_11265</name>
</gene>
<keyword evidence="5" id="KW-1185">Reference proteome</keyword>
<evidence type="ECO:0000256" key="1">
    <source>
        <dbReference type="ARBA" id="ARBA00006484"/>
    </source>
</evidence>
<name>A0A5J5J021_9MICO</name>
<proteinExistence type="inferred from homology"/>
<evidence type="ECO:0000256" key="2">
    <source>
        <dbReference type="ARBA" id="ARBA00023002"/>
    </source>
</evidence>
<dbReference type="SUPFAM" id="SSF51735">
    <property type="entry name" value="NAD(P)-binding Rossmann-fold domains"/>
    <property type="match status" value="1"/>
</dbReference>
<dbReference type="Proteomes" id="UP000325827">
    <property type="component" value="Unassembled WGS sequence"/>
</dbReference>
<evidence type="ECO:0000256" key="3">
    <source>
        <dbReference type="ARBA" id="ARBA00071493"/>
    </source>
</evidence>
<evidence type="ECO:0000313" key="5">
    <source>
        <dbReference type="Proteomes" id="UP000325827"/>
    </source>
</evidence>
<dbReference type="OrthoDB" id="4577644at2"/>
<dbReference type="Pfam" id="PF00106">
    <property type="entry name" value="adh_short"/>
    <property type="match status" value="1"/>
</dbReference>
<comment type="caution">
    <text evidence="4">The sequence shown here is derived from an EMBL/GenBank/DDBJ whole genome shotgun (WGS) entry which is preliminary data.</text>
</comment>
<accession>A0A5J5J021</accession>
<comment type="similarity">
    <text evidence="1">Belongs to the short-chain dehydrogenases/reductases (SDR) family.</text>
</comment>
<dbReference type="Gene3D" id="3.40.50.720">
    <property type="entry name" value="NAD(P)-binding Rossmann-like Domain"/>
    <property type="match status" value="1"/>
</dbReference>
<dbReference type="PRINTS" id="PR00081">
    <property type="entry name" value="GDHRDH"/>
</dbReference>
<protein>
    <recommendedName>
        <fullName evidence="3">Probable oxidoreductase</fullName>
    </recommendedName>
</protein>
<reference evidence="5" key="1">
    <citation type="submission" date="2019-09" db="EMBL/GenBank/DDBJ databases">
        <title>Mumia zhuanghuii sp. nov. isolated from the intestinal contents of plateau pika (Ochotona curzoniae) in the Qinghai-Tibet plateau of China.</title>
        <authorList>
            <person name="Tian Z."/>
        </authorList>
    </citation>
    <scope>NUCLEOTIDE SEQUENCE [LARGE SCALE GENOMIC DNA]</scope>
    <source>
        <strain evidence="5">JCM 30598</strain>
    </source>
</reference>
<dbReference type="AlphaFoldDB" id="A0A5J5J021"/>
<dbReference type="RefSeq" id="WP_150449023.1">
    <property type="nucleotide sequence ID" value="NZ_VYSA01000002.1"/>
</dbReference>